<organism evidence="1 2">
    <name type="scientific">Nonomuraea insulae</name>
    <dbReference type="NCBI Taxonomy" id="1616787"/>
    <lineage>
        <taxon>Bacteria</taxon>
        <taxon>Bacillati</taxon>
        <taxon>Actinomycetota</taxon>
        <taxon>Actinomycetes</taxon>
        <taxon>Streptosporangiales</taxon>
        <taxon>Streptosporangiaceae</taxon>
        <taxon>Nonomuraea</taxon>
    </lineage>
</organism>
<evidence type="ECO:0000313" key="1">
    <source>
        <dbReference type="EMBL" id="MFC5828790.1"/>
    </source>
</evidence>
<evidence type="ECO:0000313" key="2">
    <source>
        <dbReference type="Proteomes" id="UP001596058"/>
    </source>
</evidence>
<reference evidence="2" key="1">
    <citation type="journal article" date="2019" name="Int. J. Syst. Evol. Microbiol.">
        <title>The Global Catalogue of Microorganisms (GCM) 10K type strain sequencing project: providing services to taxonomists for standard genome sequencing and annotation.</title>
        <authorList>
            <consortium name="The Broad Institute Genomics Platform"/>
            <consortium name="The Broad Institute Genome Sequencing Center for Infectious Disease"/>
            <person name="Wu L."/>
            <person name="Ma J."/>
        </authorList>
    </citation>
    <scope>NUCLEOTIDE SEQUENCE [LARGE SCALE GENOMIC DNA]</scope>
    <source>
        <strain evidence="2">CCUG 53903</strain>
    </source>
</reference>
<sequence length="163" mass="16854">MHLTRHHQRSATAAATALATITTQKTSHKAATRKAAAAAAVLGCAWALTVPPAVAAGATAASARGGVLTIDSAEVSGGASDRLHVTGTATCHTYPNRAFLQVSASQGDAEGSKAIIFYCDGAEHRWDVRFTTDQLGPRWARGESATIKAKVPSMTAENDIVLT</sequence>
<keyword evidence="2" id="KW-1185">Reference proteome</keyword>
<dbReference type="RefSeq" id="WP_379518289.1">
    <property type="nucleotide sequence ID" value="NZ_JBHSPA010000041.1"/>
</dbReference>
<name>A0ABW1CVS7_9ACTN</name>
<evidence type="ECO:0008006" key="3">
    <source>
        <dbReference type="Google" id="ProtNLM"/>
    </source>
</evidence>
<comment type="caution">
    <text evidence="1">The sequence shown here is derived from an EMBL/GenBank/DDBJ whole genome shotgun (WGS) entry which is preliminary data.</text>
</comment>
<proteinExistence type="predicted"/>
<dbReference type="EMBL" id="JBHSPA010000041">
    <property type="protein sequence ID" value="MFC5828790.1"/>
    <property type="molecule type" value="Genomic_DNA"/>
</dbReference>
<gene>
    <name evidence="1" type="ORF">ACFPZ3_33400</name>
</gene>
<accession>A0ABW1CVS7</accession>
<protein>
    <recommendedName>
        <fullName evidence="3">Secreted protein</fullName>
    </recommendedName>
</protein>
<dbReference type="Proteomes" id="UP001596058">
    <property type="component" value="Unassembled WGS sequence"/>
</dbReference>